<dbReference type="GO" id="GO:0071555">
    <property type="term" value="P:cell wall organization"/>
    <property type="evidence" value="ECO:0007669"/>
    <property type="project" value="UniProtKB-KW"/>
</dbReference>
<feature type="domain" description="Mur ligase central" evidence="20">
    <location>
        <begin position="117"/>
        <end position="289"/>
    </location>
</feature>
<keyword evidence="9 17" id="KW-0547">Nucleotide-binding</keyword>
<dbReference type="InterPro" id="IPR013221">
    <property type="entry name" value="Mur_ligase_cen"/>
</dbReference>
<feature type="binding site" evidence="17">
    <location>
        <begin position="119"/>
        <end position="125"/>
    </location>
    <ligand>
        <name>ATP</name>
        <dbReference type="ChEBI" id="CHEBI:30616"/>
    </ligand>
</feature>
<evidence type="ECO:0000256" key="11">
    <source>
        <dbReference type="ARBA" id="ARBA00022960"/>
    </source>
</evidence>
<comment type="catalytic activity">
    <reaction evidence="16 17 18">
        <text>UDP-N-acetyl-alpha-D-muramoyl-L-alanine + D-glutamate + ATP = UDP-N-acetyl-alpha-D-muramoyl-L-alanyl-D-glutamate + ADP + phosphate + H(+)</text>
        <dbReference type="Rhea" id="RHEA:16429"/>
        <dbReference type="ChEBI" id="CHEBI:15378"/>
        <dbReference type="ChEBI" id="CHEBI:29986"/>
        <dbReference type="ChEBI" id="CHEBI:30616"/>
        <dbReference type="ChEBI" id="CHEBI:43474"/>
        <dbReference type="ChEBI" id="CHEBI:83898"/>
        <dbReference type="ChEBI" id="CHEBI:83900"/>
        <dbReference type="ChEBI" id="CHEBI:456216"/>
        <dbReference type="EC" id="6.3.2.9"/>
    </reaction>
</comment>
<dbReference type="InterPro" id="IPR005762">
    <property type="entry name" value="MurD"/>
</dbReference>
<dbReference type="Pfam" id="PF08245">
    <property type="entry name" value="Mur_ligase_M"/>
    <property type="match status" value="1"/>
</dbReference>
<sequence length="451" mass="49854">MKKLEQFRGKHVLILGLAKSGEAAAKLLHKYGAIITVNDAKPYAENEQAKNLEGMGMRVVCGHHPVELLDRSFDYLVKNPGIPYTNPIVQEATNRGLPVITEVEISSLISDAEIIAITGSNGKTTTTTLVYEMLKNSLKTPHLAGNIGTVSCEVAEQLTEQDIMVLEVSSFQLLGTVEFKPKVSVLLNLFDAHLDYHGTKDEYIKAKSKITVNQDGNDYFVFNADDYEVAKVAQSSQATLVPFSTKKECDGLYIKDQMIYFKNDKLISLEEVVLPGAHNVENILAAIGASILLGANQEQIKHVLKTFTGVEHRLQFVEEFEGRRFYNDSKATNILATKKALEAFKQPIVLLAGGLDRGNEFTELKDALMNVHVLVAFGETKDKLAEAARDAGVQSIVFAEFMEDAVSLAFEQSNRGDVILLSPACASWDQYKTFEERGNRFVDAVRNVICK</sequence>
<organism evidence="21 22">
    <name type="scientific">Halalkalibacter suaedae</name>
    <dbReference type="NCBI Taxonomy" id="2822140"/>
    <lineage>
        <taxon>Bacteria</taxon>
        <taxon>Bacillati</taxon>
        <taxon>Bacillota</taxon>
        <taxon>Bacilli</taxon>
        <taxon>Bacillales</taxon>
        <taxon>Bacillaceae</taxon>
        <taxon>Halalkalibacter</taxon>
    </lineage>
</organism>
<dbReference type="NCBIfam" id="TIGR01087">
    <property type="entry name" value="murD"/>
    <property type="match status" value="1"/>
</dbReference>
<keyword evidence="11 17" id="KW-0133">Cell shape</keyword>
<keyword evidence="12 17" id="KW-0573">Peptidoglycan synthesis</keyword>
<dbReference type="GO" id="GO:0008360">
    <property type="term" value="P:regulation of cell shape"/>
    <property type="evidence" value="ECO:0007669"/>
    <property type="project" value="UniProtKB-KW"/>
</dbReference>
<evidence type="ECO:0000259" key="19">
    <source>
        <dbReference type="Pfam" id="PF02875"/>
    </source>
</evidence>
<evidence type="ECO:0000256" key="4">
    <source>
        <dbReference type="ARBA" id="ARBA00010416"/>
    </source>
</evidence>
<evidence type="ECO:0000256" key="8">
    <source>
        <dbReference type="ARBA" id="ARBA00022598"/>
    </source>
</evidence>
<comment type="caution">
    <text evidence="21">The sequence shown here is derived from an EMBL/GenBank/DDBJ whole genome shotgun (WGS) entry which is preliminary data.</text>
</comment>
<dbReference type="Pfam" id="PF21799">
    <property type="entry name" value="MurD-like_N"/>
    <property type="match status" value="1"/>
</dbReference>
<evidence type="ECO:0000256" key="15">
    <source>
        <dbReference type="ARBA" id="ARBA00032324"/>
    </source>
</evidence>
<dbReference type="GO" id="GO:0008764">
    <property type="term" value="F:UDP-N-acetylmuramoylalanine-D-glutamate ligase activity"/>
    <property type="evidence" value="ECO:0007669"/>
    <property type="project" value="UniProtKB-UniRule"/>
</dbReference>
<evidence type="ECO:0000256" key="6">
    <source>
        <dbReference type="ARBA" id="ARBA00015655"/>
    </source>
</evidence>
<comment type="similarity">
    <text evidence="4 17">Belongs to the MurCDEF family.</text>
</comment>
<evidence type="ECO:0000256" key="12">
    <source>
        <dbReference type="ARBA" id="ARBA00022984"/>
    </source>
</evidence>
<reference evidence="21" key="1">
    <citation type="submission" date="2021-03" db="EMBL/GenBank/DDBJ databases">
        <title>Bacillus suaedae sp. nov., isolated from Suaeda aralocaspica.</title>
        <authorList>
            <person name="Lei R.F.R."/>
        </authorList>
    </citation>
    <scope>NUCLEOTIDE SEQUENCE</scope>
    <source>
        <strain evidence="21">YZJH907-2</strain>
    </source>
</reference>
<gene>
    <name evidence="17" type="primary">murD</name>
    <name evidence="21" type="ORF">J7W16_13380</name>
</gene>
<dbReference type="GO" id="GO:0009252">
    <property type="term" value="P:peptidoglycan biosynthetic process"/>
    <property type="evidence" value="ECO:0007669"/>
    <property type="project" value="UniProtKB-UniRule"/>
</dbReference>
<dbReference type="AlphaFoldDB" id="A0A940WWX7"/>
<dbReference type="SUPFAM" id="SSF53623">
    <property type="entry name" value="MurD-like peptide ligases, catalytic domain"/>
    <property type="match status" value="1"/>
</dbReference>
<evidence type="ECO:0000256" key="9">
    <source>
        <dbReference type="ARBA" id="ARBA00022741"/>
    </source>
</evidence>
<evidence type="ECO:0000256" key="13">
    <source>
        <dbReference type="ARBA" id="ARBA00023316"/>
    </source>
</evidence>
<keyword evidence="17 18" id="KW-0132">Cell division</keyword>
<keyword evidence="10 17" id="KW-0067">ATP-binding</keyword>
<evidence type="ECO:0000256" key="3">
    <source>
        <dbReference type="ARBA" id="ARBA00004752"/>
    </source>
</evidence>
<comment type="subcellular location">
    <subcellularLocation>
        <location evidence="2 17 18">Cytoplasm</location>
    </subcellularLocation>
</comment>
<keyword evidence="7 17" id="KW-0963">Cytoplasm</keyword>
<dbReference type="InterPro" id="IPR036615">
    <property type="entry name" value="Mur_ligase_C_dom_sf"/>
</dbReference>
<keyword evidence="13 17" id="KW-0961">Cell wall biogenesis/degradation</keyword>
<dbReference type="SUPFAM" id="SSF53244">
    <property type="entry name" value="MurD-like peptide ligases, peptide-binding domain"/>
    <property type="match status" value="1"/>
</dbReference>
<evidence type="ECO:0000256" key="2">
    <source>
        <dbReference type="ARBA" id="ARBA00004496"/>
    </source>
</evidence>
<evidence type="ECO:0000313" key="22">
    <source>
        <dbReference type="Proteomes" id="UP000678228"/>
    </source>
</evidence>
<dbReference type="EMBL" id="JAGKSQ010000005">
    <property type="protein sequence ID" value="MBP3952127.1"/>
    <property type="molecule type" value="Genomic_DNA"/>
</dbReference>
<dbReference type="EC" id="6.3.2.9" evidence="5 17"/>
<evidence type="ECO:0000256" key="5">
    <source>
        <dbReference type="ARBA" id="ARBA00012212"/>
    </source>
</evidence>
<dbReference type="Gene3D" id="3.90.190.20">
    <property type="entry name" value="Mur ligase, C-terminal domain"/>
    <property type="match status" value="1"/>
</dbReference>
<dbReference type="GO" id="GO:0051301">
    <property type="term" value="P:cell division"/>
    <property type="evidence" value="ECO:0007669"/>
    <property type="project" value="UniProtKB-KW"/>
</dbReference>
<comment type="function">
    <text evidence="1 17 18">Cell wall formation. Catalyzes the addition of glutamate to the nucleotide precursor UDP-N-acetylmuramoyl-L-alanine (UMA).</text>
</comment>
<dbReference type="GO" id="GO:0005524">
    <property type="term" value="F:ATP binding"/>
    <property type="evidence" value="ECO:0007669"/>
    <property type="project" value="UniProtKB-UniRule"/>
</dbReference>
<evidence type="ECO:0000256" key="7">
    <source>
        <dbReference type="ARBA" id="ARBA00022490"/>
    </source>
</evidence>
<comment type="pathway">
    <text evidence="3 17 18">Cell wall biogenesis; peptidoglycan biosynthesis.</text>
</comment>
<dbReference type="Pfam" id="PF02875">
    <property type="entry name" value="Mur_ligase_C"/>
    <property type="match status" value="1"/>
</dbReference>
<keyword evidence="17 18" id="KW-0131">Cell cycle</keyword>
<dbReference type="InterPro" id="IPR036565">
    <property type="entry name" value="Mur-like_cat_sf"/>
</dbReference>
<evidence type="ECO:0000256" key="17">
    <source>
        <dbReference type="HAMAP-Rule" id="MF_00639"/>
    </source>
</evidence>
<protein>
    <recommendedName>
        <fullName evidence="6 17">UDP-N-acetylmuramoylalanine--D-glutamate ligase</fullName>
        <ecNumber evidence="5 17">6.3.2.9</ecNumber>
    </recommendedName>
    <alternativeName>
        <fullName evidence="15 17">D-glutamic acid-adding enzyme</fullName>
    </alternativeName>
    <alternativeName>
        <fullName evidence="14 17">UDP-N-acetylmuramoyl-L-alanyl-D-glutamate synthetase</fullName>
    </alternativeName>
</protein>
<dbReference type="Gene3D" id="3.40.50.720">
    <property type="entry name" value="NAD(P)-binding Rossmann-like Domain"/>
    <property type="match status" value="1"/>
</dbReference>
<keyword evidence="22" id="KW-1185">Reference proteome</keyword>
<dbReference type="GO" id="GO:0005737">
    <property type="term" value="C:cytoplasm"/>
    <property type="evidence" value="ECO:0007669"/>
    <property type="project" value="UniProtKB-SubCell"/>
</dbReference>
<accession>A0A940WWX7</accession>
<dbReference type="PANTHER" id="PTHR43692:SF1">
    <property type="entry name" value="UDP-N-ACETYLMURAMOYLALANINE--D-GLUTAMATE LIGASE"/>
    <property type="match status" value="1"/>
</dbReference>
<dbReference type="SUPFAM" id="SSF51984">
    <property type="entry name" value="MurCD N-terminal domain"/>
    <property type="match status" value="1"/>
</dbReference>
<dbReference type="Gene3D" id="3.40.1190.10">
    <property type="entry name" value="Mur-like, catalytic domain"/>
    <property type="match status" value="1"/>
</dbReference>
<dbReference type="PANTHER" id="PTHR43692">
    <property type="entry name" value="UDP-N-ACETYLMURAMOYLALANINE--D-GLUTAMATE LIGASE"/>
    <property type="match status" value="1"/>
</dbReference>
<evidence type="ECO:0000256" key="14">
    <source>
        <dbReference type="ARBA" id="ARBA00030398"/>
    </source>
</evidence>
<evidence type="ECO:0000256" key="10">
    <source>
        <dbReference type="ARBA" id="ARBA00022840"/>
    </source>
</evidence>
<evidence type="ECO:0000256" key="1">
    <source>
        <dbReference type="ARBA" id="ARBA00002734"/>
    </source>
</evidence>
<evidence type="ECO:0000313" key="21">
    <source>
        <dbReference type="EMBL" id="MBP3952127.1"/>
    </source>
</evidence>
<evidence type="ECO:0000256" key="16">
    <source>
        <dbReference type="ARBA" id="ARBA00047632"/>
    </source>
</evidence>
<evidence type="ECO:0000256" key="18">
    <source>
        <dbReference type="RuleBase" id="RU003664"/>
    </source>
</evidence>
<name>A0A940WWX7_9BACI</name>
<dbReference type="RefSeq" id="WP_210597822.1">
    <property type="nucleotide sequence ID" value="NZ_JAGKSQ010000005.1"/>
</dbReference>
<dbReference type="Proteomes" id="UP000678228">
    <property type="component" value="Unassembled WGS sequence"/>
</dbReference>
<dbReference type="InterPro" id="IPR004101">
    <property type="entry name" value="Mur_ligase_C"/>
</dbReference>
<proteinExistence type="inferred from homology"/>
<dbReference type="HAMAP" id="MF_00639">
    <property type="entry name" value="MurD"/>
    <property type="match status" value="1"/>
</dbReference>
<evidence type="ECO:0000259" key="20">
    <source>
        <dbReference type="Pfam" id="PF08245"/>
    </source>
</evidence>
<keyword evidence="8 17" id="KW-0436">Ligase</keyword>
<feature type="domain" description="Mur ligase C-terminal" evidence="19">
    <location>
        <begin position="312"/>
        <end position="425"/>
    </location>
</feature>